<dbReference type="AlphaFoldDB" id="A0ABD5RY23"/>
<gene>
    <name evidence="2" type="ORF">ACFQE1_08110</name>
</gene>
<dbReference type="Proteomes" id="UP001596328">
    <property type="component" value="Unassembled WGS sequence"/>
</dbReference>
<feature type="region of interest" description="Disordered" evidence="1">
    <location>
        <begin position="1"/>
        <end position="20"/>
    </location>
</feature>
<proteinExistence type="predicted"/>
<name>A0ABD5RY23_9EURY</name>
<feature type="non-terminal residue" evidence="2">
    <location>
        <position position="89"/>
    </location>
</feature>
<evidence type="ECO:0000256" key="1">
    <source>
        <dbReference type="SAM" id="MobiDB-lite"/>
    </source>
</evidence>
<sequence>MSRPDGGAAPSPRSDPTEMRVGLGQFMEPTEERLRYVKQLGVDDVLLNMYQYDDPDYEHMPDGERMPLEGDGEWSVGNLVALRERVEAA</sequence>
<evidence type="ECO:0000313" key="3">
    <source>
        <dbReference type="Proteomes" id="UP001596328"/>
    </source>
</evidence>
<comment type="caution">
    <text evidence="2">The sequence shown here is derived from an EMBL/GenBank/DDBJ whole genome shotgun (WGS) entry which is preliminary data.</text>
</comment>
<dbReference type="EMBL" id="JBHSWU010000151">
    <property type="protein sequence ID" value="MFC6724335.1"/>
    <property type="molecule type" value="Genomic_DNA"/>
</dbReference>
<accession>A0ABD5RY23</accession>
<protein>
    <submittedName>
        <fullName evidence="2">Mannonate dehydratase</fullName>
    </submittedName>
</protein>
<organism evidence="2 3">
    <name type="scientific">Halobium palmae</name>
    <dbReference type="NCBI Taxonomy" id="1776492"/>
    <lineage>
        <taxon>Archaea</taxon>
        <taxon>Methanobacteriati</taxon>
        <taxon>Methanobacteriota</taxon>
        <taxon>Stenosarchaea group</taxon>
        <taxon>Halobacteria</taxon>
        <taxon>Halobacteriales</taxon>
        <taxon>Haloferacaceae</taxon>
        <taxon>Halobium</taxon>
    </lineage>
</organism>
<reference evidence="2 3" key="1">
    <citation type="journal article" date="2019" name="Int. J. Syst. Evol. Microbiol.">
        <title>The Global Catalogue of Microorganisms (GCM) 10K type strain sequencing project: providing services to taxonomists for standard genome sequencing and annotation.</title>
        <authorList>
            <consortium name="The Broad Institute Genomics Platform"/>
            <consortium name="The Broad Institute Genome Sequencing Center for Infectious Disease"/>
            <person name="Wu L."/>
            <person name="Ma J."/>
        </authorList>
    </citation>
    <scope>NUCLEOTIDE SEQUENCE [LARGE SCALE GENOMIC DNA]</scope>
    <source>
        <strain evidence="2 3">NBRC 111368</strain>
    </source>
</reference>
<keyword evidence="3" id="KW-1185">Reference proteome</keyword>
<evidence type="ECO:0000313" key="2">
    <source>
        <dbReference type="EMBL" id="MFC6724335.1"/>
    </source>
</evidence>